<feature type="coiled-coil region" evidence="1">
    <location>
        <begin position="59"/>
        <end position="234"/>
    </location>
</feature>
<feature type="compositionally biased region" description="Low complexity" evidence="2">
    <location>
        <begin position="271"/>
        <end position="291"/>
    </location>
</feature>
<feature type="compositionally biased region" description="Polar residues" evidence="2">
    <location>
        <begin position="332"/>
        <end position="353"/>
    </location>
</feature>
<feature type="compositionally biased region" description="Low complexity" evidence="2">
    <location>
        <begin position="354"/>
        <end position="377"/>
    </location>
</feature>
<dbReference type="EMBL" id="GL883129">
    <property type="protein sequence ID" value="EGG02625.1"/>
    <property type="molecule type" value="Genomic_DNA"/>
</dbReference>
<gene>
    <name evidence="3" type="ORF">MELLADRAFT_78745</name>
</gene>
<dbReference type="RefSeq" id="XP_007414027.1">
    <property type="nucleotide sequence ID" value="XM_007413965.1"/>
</dbReference>
<organism evidence="4">
    <name type="scientific">Melampsora larici-populina (strain 98AG31 / pathotype 3-4-7)</name>
    <name type="common">Poplar leaf rust fungus</name>
    <dbReference type="NCBI Taxonomy" id="747676"/>
    <lineage>
        <taxon>Eukaryota</taxon>
        <taxon>Fungi</taxon>
        <taxon>Dikarya</taxon>
        <taxon>Basidiomycota</taxon>
        <taxon>Pucciniomycotina</taxon>
        <taxon>Pucciniomycetes</taxon>
        <taxon>Pucciniales</taxon>
        <taxon>Melampsoraceae</taxon>
        <taxon>Melampsora</taxon>
    </lineage>
</organism>
<protein>
    <recommendedName>
        <fullName evidence="5">SWI5-dependent HO expression protein 3</fullName>
    </recommendedName>
</protein>
<sequence>MSLLISTTTTNSNHASLGSRFVLIHSLSEKIIHDDDHQNKSSSPILSNQPLTQSAQDDRQKLLQEIHQSKHKLVKQETEIASLNQSNQSIKTQNHELLNQIKSLKVDLSLIKNREKLGINQLSKELALEKSSRKEALRVLRNEFMELQDAYNQKKSSLIRLSSERDEIQSKYNKQTRELEDTIDNMISFSEENKKLKSDLTKLSNESETIRSTCRSLKQRSATFESKYEKYKTEVISLRNQIRPISSPSKPKLFDEASTSTSTLSHLPAISTPVTRSSSSHSHSNHRNPSNQISPSSLAQDLTTSSVQDPNRSLRKKPSMTPSRLHNPITPPTNRANQPTESQTSIPSTSQKPNRLSNSSSVSLNHSSLQKRSISQIDRSSSIEILNPSKKPNLFLDAQEDLHLPSLFGTTNTTSHSKRKLLAVGSSNGGGVGKDKIQGRKSSDGSVISMGLGTRNGVLCLGPKVKNR</sequence>
<dbReference type="AlphaFoldDB" id="F4RY59"/>
<dbReference type="FunCoup" id="F4RY59">
    <property type="interactions" value="2"/>
</dbReference>
<evidence type="ECO:0000256" key="2">
    <source>
        <dbReference type="SAM" id="MobiDB-lite"/>
    </source>
</evidence>
<dbReference type="KEGG" id="mlr:MELLADRAFT_78745"/>
<evidence type="ECO:0008006" key="5">
    <source>
        <dbReference type="Google" id="ProtNLM"/>
    </source>
</evidence>
<evidence type="ECO:0000313" key="4">
    <source>
        <dbReference type="Proteomes" id="UP000001072"/>
    </source>
</evidence>
<dbReference type="VEuPathDB" id="FungiDB:MELLADRAFT_78745"/>
<dbReference type="Proteomes" id="UP000001072">
    <property type="component" value="Unassembled WGS sequence"/>
</dbReference>
<feature type="region of interest" description="Disordered" evidence="2">
    <location>
        <begin position="242"/>
        <end position="377"/>
    </location>
</feature>
<name>F4RY59_MELLP</name>
<proteinExistence type="predicted"/>
<feature type="compositionally biased region" description="Polar residues" evidence="2">
    <location>
        <begin position="292"/>
        <end position="311"/>
    </location>
</feature>
<reference evidence="4" key="1">
    <citation type="journal article" date="2011" name="Proc. Natl. Acad. Sci. U.S.A.">
        <title>Obligate biotrophy features unraveled by the genomic analysis of rust fungi.</title>
        <authorList>
            <person name="Duplessis S."/>
            <person name="Cuomo C.A."/>
            <person name="Lin Y.-C."/>
            <person name="Aerts A."/>
            <person name="Tisserant E."/>
            <person name="Veneault-Fourrey C."/>
            <person name="Joly D.L."/>
            <person name="Hacquard S."/>
            <person name="Amselem J."/>
            <person name="Cantarel B.L."/>
            <person name="Chiu R."/>
            <person name="Coutinho P.M."/>
            <person name="Feau N."/>
            <person name="Field M."/>
            <person name="Frey P."/>
            <person name="Gelhaye E."/>
            <person name="Goldberg J."/>
            <person name="Grabherr M.G."/>
            <person name="Kodira C.D."/>
            <person name="Kohler A."/>
            <person name="Kuees U."/>
            <person name="Lindquist E.A."/>
            <person name="Lucas S.M."/>
            <person name="Mago R."/>
            <person name="Mauceli E."/>
            <person name="Morin E."/>
            <person name="Murat C."/>
            <person name="Pangilinan J.L."/>
            <person name="Park R."/>
            <person name="Pearson M."/>
            <person name="Quesneville H."/>
            <person name="Rouhier N."/>
            <person name="Sakthikumar S."/>
            <person name="Salamov A.A."/>
            <person name="Schmutz J."/>
            <person name="Selles B."/>
            <person name="Shapiro H."/>
            <person name="Tanguay P."/>
            <person name="Tuskan G.A."/>
            <person name="Henrissat B."/>
            <person name="Van de Peer Y."/>
            <person name="Rouze P."/>
            <person name="Ellis J.G."/>
            <person name="Dodds P.N."/>
            <person name="Schein J.E."/>
            <person name="Zhong S."/>
            <person name="Hamelin R.C."/>
            <person name="Grigoriev I.V."/>
            <person name="Szabo L.J."/>
            <person name="Martin F."/>
        </authorList>
    </citation>
    <scope>NUCLEOTIDE SEQUENCE [LARGE SCALE GENOMIC DNA]</scope>
    <source>
        <strain evidence="4">98AG31 / pathotype 3-4-7</strain>
    </source>
</reference>
<evidence type="ECO:0000313" key="3">
    <source>
        <dbReference type="EMBL" id="EGG02625.1"/>
    </source>
</evidence>
<evidence type="ECO:0000256" key="1">
    <source>
        <dbReference type="SAM" id="Coils"/>
    </source>
</evidence>
<dbReference type="GeneID" id="18933160"/>
<dbReference type="HOGENOM" id="CLU_584043_0_0_1"/>
<keyword evidence="4" id="KW-1185">Reference proteome</keyword>
<accession>F4RY59</accession>
<dbReference type="InParanoid" id="F4RY59"/>
<keyword evidence="1" id="KW-0175">Coiled coil</keyword>